<dbReference type="PANTHER" id="PTHR18968">
    <property type="entry name" value="THIAMINE PYROPHOSPHATE ENZYMES"/>
    <property type="match status" value="1"/>
</dbReference>
<evidence type="ECO:0000259" key="6">
    <source>
        <dbReference type="Pfam" id="PF02776"/>
    </source>
</evidence>
<dbReference type="Pfam" id="PF02776">
    <property type="entry name" value="TPP_enzyme_N"/>
    <property type="match status" value="1"/>
</dbReference>
<keyword evidence="7" id="KW-0378">Hydrolase</keyword>
<dbReference type="RefSeq" id="WP_154621214.1">
    <property type="nucleotide sequence ID" value="NZ_VUNL01000011.1"/>
</dbReference>
<sequence>MAKTIRLTVAQALVKFLNNQYVEFDGKEVPMFEGIFGIFGHGNVIGIGQALEEDPGHLIMRMGRNEQGMAHAAMGFAKQKRRKQMYACTSSVGPGAANMVTAAATATANCIPVLFLPGDTYADRQPDPVLQQMEQTVSLTTTTNDAFRAVCKYWDRVTRPEILMTACINAMRVLTDPAETGAVCIALPQDVEGEAWDYPEYFFRKRVHHIDRVKPTERAIEEAVKAIAKAERPLMIFGGGVKYSEAEAVFQKFAEKYGIPFGETQAGKGTITWEHELNMGGVGETGGLAANTLAKDADVVIGVGTRYTDFTTSSKWIFQNPNVQYVNINVSRFHAYKLDGIQVVGDAGAALEMLDEALGKTGYHVSDAYAADIKAAKEAYTKEVERVFHIQFGDNFVPEVNDDFDYKAAEKAYKEAVGGTLPQTRVLGLLEEYMDPNGIIVGASGSLPGDLQRVWRPKTVGSYHVEYGFSCMGYEVNAALGVKLAEPQREVYALVGDYAYMMLHSELPTSIAEGKKINVILFDNMQGGCINNLEIGHGQGSYGTEFRFRNEKTGQLDGAYVPVDFAMNAASYGCKSYTAHTEEELIAAIEDAKKQKVSTLIDCKVMPKTMVHGYGDWWRVGVAQVSKSKKVHDCYEKLMKPHYDAARKY</sequence>
<dbReference type="InterPro" id="IPR011766">
    <property type="entry name" value="TPP_enzyme_TPP-bd"/>
</dbReference>
<accession>A0A6I2V1W0</accession>
<evidence type="ECO:0000313" key="8">
    <source>
        <dbReference type="Proteomes" id="UP000430222"/>
    </source>
</evidence>
<gene>
    <name evidence="7" type="primary">iolD</name>
    <name evidence="7" type="ORF">FYJ78_09750</name>
</gene>
<dbReference type="NCBIfam" id="TIGR04377">
    <property type="entry name" value="myo_inos_iolD"/>
    <property type="match status" value="1"/>
</dbReference>
<dbReference type="GO" id="GO:0050660">
    <property type="term" value="F:flavin adenine dinucleotide binding"/>
    <property type="evidence" value="ECO:0007669"/>
    <property type="project" value="TreeGrafter"/>
</dbReference>
<dbReference type="GO" id="GO:0009099">
    <property type="term" value="P:L-valine biosynthetic process"/>
    <property type="evidence" value="ECO:0007669"/>
    <property type="project" value="TreeGrafter"/>
</dbReference>
<dbReference type="Pfam" id="PF02775">
    <property type="entry name" value="TPP_enzyme_C"/>
    <property type="match status" value="1"/>
</dbReference>
<dbReference type="GO" id="GO:0009097">
    <property type="term" value="P:isoleucine biosynthetic process"/>
    <property type="evidence" value="ECO:0007669"/>
    <property type="project" value="TreeGrafter"/>
</dbReference>
<dbReference type="InterPro" id="IPR012001">
    <property type="entry name" value="Thiamin_PyroP_enz_TPP-bd_dom"/>
</dbReference>
<name>A0A6I2V1W0_9FIRM</name>
<dbReference type="InterPro" id="IPR029035">
    <property type="entry name" value="DHS-like_NAD/FAD-binding_dom"/>
</dbReference>
<evidence type="ECO:0000259" key="4">
    <source>
        <dbReference type="Pfam" id="PF00205"/>
    </source>
</evidence>
<dbReference type="InterPro" id="IPR012000">
    <property type="entry name" value="Thiamin_PyroP_enz_cen_dom"/>
</dbReference>
<dbReference type="InterPro" id="IPR045229">
    <property type="entry name" value="TPP_enz"/>
</dbReference>
<dbReference type="CDD" id="cd02003">
    <property type="entry name" value="TPP_IolD"/>
    <property type="match status" value="1"/>
</dbReference>
<dbReference type="PANTHER" id="PTHR18968:SF9">
    <property type="entry name" value="3D-(3,5_4)-TRIHYDROXYCYCLOHEXANE-1,2-DIONE HYDROLASE"/>
    <property type="match status" value="1"/>
</dbReference>
<evidence type="ECO:0000256" key="1">
    <source>
        <dbReference type="ARBA" id="ARBA00007812"/>
    </source>
</evidence>
<keyword evidence="8" id="KW-1185">Reference proteome</keyword>
<dbReference type="InterPro" id="IPR029061">
    <property type="entry name" value="THDP-binding"/>
</dbReference>
<feature type="domain" description="Thiamine pyrophosphate enzyme central" evidence="4">
    <location>
        <begin position="220"/>
        <end position="354"/>
    </location>
</feature>
<dbReference type="Proteomes" id="UP000430222">
    <property type="component" value="Unassembled WGS sequence"/>
</dbReference>
<evidence type="ECO:0000313" key="7">
    <source>
        <dbReference type="EMBL" id="MSV25452.1"/>
    </source>
</evidence>
<dbReference type="EMBL" id="VUNL01000011">
    <property type="protein sequence ID" value="MSV25452.1"/>
    <property type="molecule type" value="Genomic_DNA"/>
</dbReference>
<comment type="similarity">
    <text evidence="1 3">Belongs to the TPP enzyme family.</text>
</comment>
<dbReference type="GO" id="GO:0003984">
    <property type="term" value="F:acetolactate synthase activity"/>
    <property type="evidence" value="ECO:0007669"/>
    <property type="project" value="TreeGrafter"/>
</dbReference>
<evidence type="ECO:0000256" key="3">
    <source>
        <dbReference type="RuleBase" id="RU362132"/>
    </source>
</evidence>
<protein>
    <submittedName>
        <fullName evidence="7">3D-(3,5/4)-trihydroxycyclohexane-1,2-dione acylhydrolase (Decyclizing)</fullName>
        <ecNumber evidence="7">3.7.1.22</ecNumber>
    </submittedName>
</protein>
<dbReference type="GO" id="GO:0005948">
    <property type="term" value="C:acetolactate synthase complex"/>
    <property type="evidence" value="ECO:0007669"/>
    <property type="project" value="TreeGrafter"/>
</dbReference>
<dbReference type="GO" id="GO:0030976">
    <property type="term" value="F:thiamine pyrophosphate binding"/>
    <property type="evidence" value="ECO:0007669"/>
    <property type="project" value="InterPro"/>
</dbReference>
<evidence type="ECO:0000259" key="5">
    <source>
        <dbReference type="Pfam" id="PF02775"/>
    </source>
</evidence>
<comment type="caution">
    <text evidence="7">The sequence shown here is derived from an EMBL/GenBank/DDBJ whole genome shotgun (WGS) entry which is preliminary data.</text>
</comment>
<dbReference type="SUPFAM" id="SSF52467">
    <property type="entry name" value="DHS-like NAD/FAD-binding domain"/>
    <property type="match status" value="1"/>
</dbReference>
<proteinExistence type="inferred from homology"/>
<dbReference type="GO" id="GO:0102481">
    <property type="term" value="F:3D-(3,5/4)-trihydroxycyclohexane-1,2-dione hydrolase activity"/>
    <property type="evidence" value="ECO:0007669"/>
    <property type="project" value="UniProtKB-EC"/>
</dbReference>
<dbReference type="Gene3D" id="3.40.50.1220">
    <property type="entry name" value="TPP-binding domain"/>
    <property type="match status" value="1"/>
</dbReference>
<dbReference type="AlphaFoldDB" id="A0A6I2V1W0"/>
<feature type="domain" description="Thiamine pyrophosphate enzyme TPP-binding" evidence="5">
    <location>
        <begin position="445"/>
        <end position="603"/>
    </location>
</feature>
<dbReference type="GO" id="GO:0019310">
    <property type="term" value="P:inositol catabolic process"/>
    <property type="evidence" value="ECO:0007669"/>
    <property type="project" value="InterPro"/>
</dbReference>
<evidence type="ECO:0000256" key="2">
    <source>
        <dbReference type="ARBA" id="ARBA00023052"/>
    </source>
</evidence>
<keyword evidence="2 3" id="KW-0786">Thiamine pyrophosphate</keyword>
<feature type="domain" description="Thiamine pyrophosphate enzyme N-terminal TPP-binding" evidence="6">
    <location>
        <begin position="34"/>
        <end position="133"/>
    </location>
</feature>
<dbReference type="Gene3D" id="3.40.50.970">
    <property type="match status" value="2"/>
</dbReference>
<organism evidence="7 8">
    <name type="scientific">Selenomonas montiformis</name>
    <dbReference type="NCBI Taxonomy" id="2652285"/>
    <lineage>
        <taxon>Bacteria</taxon>
        <taxon>Bacillati</taxon>
        <taxon>Bacillota</taxon>
        <taxon>Negativicutes</taxon>
        <taxon>Selenomonadales</taxon>
        <taxon>Selenomonadaceae</taxon>
        <taxon>Selenomonas</taxon>
    </lineage>
</organism>
<reference evidence="7 8" key="1">
    <citation type="submission" date="2019-08" db="EMBL/GenBank/DDBJ databases">
        <title>In-depth cultivation of the pig gut microbiome towards novel bacterial diversity and tailored functional studies.</title>
        <authorList>
            <person name="Wylensek D."/>
            <person name="Hitch T.C.A."/>
            <person name="Clavel T."/>
        </authorList>
    </citation>
    <scope>NUCLEOTIDE SEQUENCE [LARGE SCALE GENOMIC DNA]</scope>
    <source>
        <strain evidence="8">WCA-380-WT-3B3</strain>
    </source>
</reference>
<dbReference type="Pfam" id="PF00205">
    <property type="entry name" value="TPP_enzyme_M"/>
    <property type="match status" value="1"/>
</dbReference>
<dbReference type="CDD" id="cd07035">
    <property type="entry name" value="TPP_PYR_POX_like"/>
    <property type="match status" value="1"/>
</dbReference>
<dbReference type="GO" id="GO:0000287">
    <property type="term" value="F:magnesium ion binding"/>
    <property type="evidence" value="ECO:0007669"/>
    <property type="project" value="InterPro"/>
</dbReference>
<dbReference type="InterPro" id="IPR030817">
    <property type="entry name" value="Myo_inos_IolD"/>
</dbReference>
<dbReference type="EC" id="3.7.1.22" evidence="7"/>
<dbReference type="SUPFAM" id="SSF52518">
    <property type="entry name" value="Thiamin diphosphate-binding fold (THDP-binding)"/>
    <property type="match status" value="2"/>
</dbReference>